<dbReference type="GO" id="GO:0005829">
    <property type="term" value="C:cytosol"/>
    <property type="evidence" value="ECO:0007669"/>
    <property type="project" value="TreeGrafter"/>
</dbReference>
<dbReference type="Gene3D" id="1.10.10.10">
    <property type="entry name" value="Winged helix-like DNA-binding domain superfamily/Winged helix DNA-binding domain"/>
    <property type="match status" value="1"/>
</dbReference>
<keyword evidence="6" id="KW-1185">Reference proteome</keyword>
<dbReference type="InterPro" id="IPR036390">
    <property type="entry name" value="WH_DNA-bd_sf"/>
</dbReference>
<dbReference type="PROSITE" id="PS50956">
    <property type="entry name" value="HTH_ASNC_2"/>
    <property type="match status" value="1"/>
</dbReference>
<dbReference type="PANTHER" id="PTHR30154:SF34">
    <property type="entry name" value="TRANSCRIPTIONAL REGULATOR AZLB"/>
    <property type="match status" value="1"/>
</dbReference>
<organism evidence="5 6">
    <name type="scientific">Desulfoplanes formicivorans</name>
    <dbReference type="NCBI Taxonomy" id="1592317"/>
    <lineage>
        <taxon>Bacteria</taxon>
        <taxon>Pseudomonadati</taxon>
        <taxon>Thermodesulfobacteriota</taxon>
        <taxon>Desulfovibrionia</taxon>
        <taxon>Desulfovibrionales</taxon>
        <taxon>Desulfoplanaceae</taxon>
        <taxon>Desulfoplanes</taxon>
    </lineage>
</organism>
<feature type="domain" description="HTH asnC-type" evidence="4">
    <location>
        <begin position="2"/>
        <end position="63"/>
    </location>
</feature>
<evidence type="ECO:0000256" key="2">
    <source>
        <dbReference type="ARBA" id="ARBA00023125"/>
    </source>
</evidence>
<reference evidence="6" key="1">
    <citation type="submission" date="2016-06" db="EMBL/GenBank/DDBJ databases">
        <title>Draft genome sequence of Desulfoplanes formicivorans strain Pf12B.</title>
        <authorList>
            <person name="Watanabe M."/>
            <person name="Kojima H."/>
            <person name="Fukui M."/>
        </authorList>
    </citation>
    <scope>NUCLEOTIDE SEQUENCE [LARGE SCALE GENOMIC DNA]</scope>
    <source>
        <strain evidence="6">Pf12B</strain>
    </source>
</reference>
<dbReference type="STRING" id="1592317.DPF_0449"/>
<dbReference type="SMART" id="SM00344">
    <property type="entry name" value="HTH_ASNC"/>
    <property type="match status" value="1"/>
</dbReference>
<keyword evidence="1" id="KW-0805">Transcription regulation</keyword>
<dbReference type="RefSeq" id="WP_069857259.1">
    <property type="nucleotide sequence ID" value="NZ_BDFE01000007.1"/>
</dbReference>
<evidence type="ECO:0000313" key="6">
    <source>
        <dbReference type="Proteomes" id="UP000095200"/>
    </source>
</evidence>
<dbReference type="AlphaFoldDB" id="A0A194AEX7"/>
<dbReference type="Proteomes" id="UP000095200">
    <property type="component" value="Unassembled WGS sequence"/>
</dbReference>
<dbReference type="PANTHER" id="PTHR30154">
    <property type="entry name" value="LEUCINE-RESPONSIVE REGULATORY PROTEIN"/>
    <property type="match status" value="1"/>
</dbReference>
<evidence type="ECO:0000256" key="1">
    <source>
        <dbReference type="ARBA" id="ARBA00023015"/>
    </source>
</evidence>
<evidence type="ECO:0000313" key="5">
    <source>
        <dbReference type="EMBL" id="GAU07750.1"/>
    </source>
</evidence>
<accession>A0A194AEX7</accession>
<dbReference type="GO" id="GO:0043200">
    <property type="term" value="P:response to amino acid"/>
    <property type="evidence" value="ECO:0007669"/>
    <property type="project" value="TreeGrafter"/>
</dbReference>
<dbReference type="PRINTS" id="PR00033">
    <property type="entry name" value="HTHASNC"/>
</dbReference>
<proteinExistence type="predicted"/>
<gene>
    <name evidence="5" type="ORF">DPF_0449</name>
</gene>
<keyword evidence="2" id="KW-0238">DNA-binding</keyword>
<dbReference type="SUPFAM" id="SSF46785">
    <property type="entry name" value="Winged helix' DNA-binding domain"/>
    <property type="match status" value="1"/>
</dbReference>
<dbReference type="SUPFAM" id="SSF54909">
    <property type="entry name" value="Dimeric alpha+beta barrel"/>
    <property type="match status" value="1"/>
</dbReference>
<dbReference type="InterPro" id="IPR019887">
    <property type="entry name" value="Tscrpt_reg_AsnC/Lrp_C"/>
</dbReference>
<dbReference type="InterPro" id="IPR000485">
    <property type="entry name" value="AsnC-type_HTH_dom"/>
</dbReference>
<dbReference type="Pfam" id="PF01037">
    <property type="entry name" value="AsnC_trans_reg"/>
    <property type="match status" value="1"/>
</dbReference>
<evidence type="ECO:0000256" key="3">
    <source>
        <dbReference type="ARBA" id="ARBA00023163"/>
    </source>
</evidence>
<dbReference type="EMBL" id="BDFE01000007">
    <property type="protein sequence ID" value="GAU07750.1"/>
    <property type="molecule type" value="Genomic_DNA"/>
</dbReference>
<dbReference type="OrthoDB" id="9800326at2"/>
<dbReference type="Gene3D" id="3.30.70.920">
    <property type="match status" value="1"/>
</dbReference>
<keyword evidence="3" id="KW-0804">Transcription</keyword>
<name>A0A194AEX7_9BACT</name>
<protein>
    <submittedName>
        <fullName evidence="5">AsnC family transcriptional regulator</fullName>
    </submittedName>
</protein>
<evidence type="ECO:0000259" key="4">
    <source>
        <dbReference type="PROSITE" id="PS50956"/>
    </source>
</evidence>
<sequence>MIDSLDAQMLNILQKDGRVSNVDMARELGMAPSAILERKKKLEKSGIIRGYEVRLDAKVLGLPLNVFIQVRTEEQVGRTNVGHCLAELPNIQAVHFIAGEYSYMLQARLRDADDLVDLLKSIGDISEVRDTRTILVLDSIKESLCLPVDRLPTRAPSHKRKKSGSDS</sequence>
<dbReference type="Pfam" id="PF13404">
    <property type="entry name" value="HTH_AsnC-type"/>
    <property type="match status" value="1"/>
</dbReference>
<dbReference type="InterPro" id="IPR019888">
    <property type="entry name" value="Tscrpt_reg_AsnC-like"/>
</dbReference>
<comment type="caution">
    <text evidence="5">The sequence shown here is derived from an EMBL/GenBank/DDBJ whole genome shotgun (WGS) entry which is preliminary data.</text>
</comment>
<dbReference type="InterPro" id="IPR036388">
    <property type="entry name" value="WH-like_DNA-bd_sf"/>
</dbReference>
<dbReference type="InterPro" id="IPR011008">
    <property type="entry name" value="Dimeric_a/b-barrel"/>
</dbReference>
<dbReference type="GO" id="GO:0043565">
    <property type="term" value="F:sequence-specific DNA binding"/>
    <property type="evidence" value="ECO:0007669"/>
    <property type="project" value="InterPro"/>
</dbReference>